<reference evidence="1" key="1">
    <citation type="submission" date="2020-03" db="EMBL/GenBank/DDBJ databases">
        <title>A high-quality chromosome-level genome assembly of a woody plant with both climbing and erect habits, Rhamnella rubrinervis.</title>
        <authorList>
            <person name="Lu Z."/>
            <person name="Yang Y."/>
            <person name="Zhu X."/>
            <person name="Sun Y."/>
        </authorList>
    </citation>
    <scope>NUCLEOTIDE SEQUENCE</scope>
    <source>
        <strain evidence="1">BYM</strain>
        <tissue evidence="1">Leaf</tissue>
    </source>
</reference>
<accession>A0A8K0HBC2</accession>
<sequence>MAKALGNLVESCLPSMQRRHPLVKYRGVPSIHVEETPSAKLLRFAFPLSKESTLGQNAEGLDRLPRDAFHPYREGTFGQIIGMITRRAGCPSVPTLSKFFTLSHTLERGEAGLPFTRLIDEIRAPILTVYASISTV</sequence>
<name>A0A8K0HBC2_9ROSA</name>
<gene>
    <name evidence="1" type="ORF">FNV43_RR09773</name>
</gene>
<protein>
    <submittedName>
        <fullName evidence="1">Uncharacterized protein</fullName>
    </submittedName>
</protein>
<dbReference type="Proteomes" id="UP000796880">
    <property type="component" value="Unassembled WGS sequence"/>
</dbReference>
<evidence type="ECO:0000313" key="1">
    <source>
        <dbReference type="EMBL" id="KAF3449049.1"/>
    </source>
</evidence>
<dbReference type="EMBL" id="VOIH02000004">
    <property type="protein sequence ID" value="KAF3449049.1"/>
    <property type="molecule type" value="Genomic_DNA"/>
</dbReference>
<comment type="caution">
    <text evidence="1">The sequence shown here is derived from an EMBL/GenBank/DDBJ whole genome shotgun (WGS) entry which is preliminary data.</text>
</comment>
<dbReference type="AlphaFoldDB" id="A0A8K0HBC2"/>
<keyword evidence="2" id="KW-1185">Reference proteome</keyword>
<evidence type="ECO:0000313" key="2">
    <source>
        <dbReference type="Proteomes" id="UP000796880"/>
    </source>
</evidence>
<organism evidence="1 2">
    <name type="scientific">Rhamnella rubrinervis</name>
    <dbReference type="NCBI Taxonomy" id="2594499"/>
    <lineage>
        <taxon>Eukaryota</taxon>
        <taxon>Viridiplantae</taxon>
        <taxon>Streptophyta</taxon>
        <taxon>Embryophyta</taxon>
        <taxon>Tracheophyta</taxon>
        <taxon>Spermatophyta</taxon>
        <taxon>Magnoliopsida</taxon>
        <taxon>eudicotyledons</taxon>
        <taxon>Gunneridae</taxon>
        <taxon>Pentapetalae</taxon>
        <taxon>rosids</taxon>
        <taxon>fabids</taxon>
        <taxon>Rosales</taxon>
        <taxon>Rhamnaceae</taxon>
        <taxon>rhamnoid group</taxon>
        <taxon>Rhamneae</taxon>
        <taxon>Rhamnella</taxon>
    </lineage>
</organism>
<proteinExistence type="predicted"/>